<feature type="transmembrane region" description="Helical" evidence="5">
    <location>
        <begin position="130"/>
        <end position="147"/>
    </location>
</feature>
<evidence type="ECO:0000256" key="1">
    <source>
        <dbReference type="ARBA" id="ARBA00022475"/>
    </source>
</evidence>
<feature type="compositionally biased region" description="Low complexity" evidence="6">
    <location>
        <begin position="1068"/>
        <end position="1080"/>
    </location>
</feature>
<evidence type="ECO:0000313" key="8">
    <source>
        <dbReference type="Proteomes" id="UP000184390"/>
    </source>
</evidence>
<reference evidence="7 8" key="1">
    <citation type="submission" date="2016-11" db="EMBL/GenBank/DDBJ databases">
        <authorList>
            <person name="Varghese N."/>
            <person name="Submissions S."/>
        </authorList>
    </citation>
    <scope>NUCLEOTIDE SEQUENCE [LARGE SCALE GENOMIC DNA]</scope>
    <source>
        <strain evidence="7 8">PA</strain>
    </source>
</reference>
<feature type="transmembrane region" description="Helical" evidence="5">
    <location>
        <begin position="364"/>
        <end position="384"/>
    </location>
</feature>
<feature type="transmembrane region" description="Helical" evidence="5">
    <location>
        <begin position="167"/>
        <end position="187"/>
    </location>
</feature>
<feature type="compositionally biased region" description="Basic and acidic residues" evidence="6">
    <location>
        <begin position="830"/>
        <end position="839"/>
    </location>
</feature>
<dbReference type="RefSeq" id="WP_073453896.1">
    <property type="nucleotide sequence ID" value="NZ_FQYL01000012.1"/>
</dbReference>
<dbReference type="Proteomes" id="UP000184390">
    <property type="component" value="Unassembled WGS sequence"/>
</dbReference>
<feature type="compositionally biased region" description="Low complexity" evidence="6">
    <location>
        <begin position="1029"/>
        <end position="1061"/>
    </location>
</feature>
<gene>
    <name evidence="7" type="ORF">SAMN05216246_11249</name>
</gene>
<protein>
    <recommendedName>
        <fullName evidence="5">UPF0182 protein SAMN05216246_11249</fullName>
    </recommendedName>
</protein>
<comment type="caution">
    <text evidence="7">The sequence shown here is derived from an EMBL/GenBank/DDBJ whole genome shotgun (WGS) entry which is preliminary data.</text>
</comment>
<keyword evidence="2 5" id="KW-0812">Transmembrane</keyword>
<comment type="subcellular location">
    <subcellularLocation>
        <location evidence="5">Cell membrane</location>
        <topology evidence="5">Multi-pass membrane protein</topology>
    </subcellularLocation>
</comment>
<feature type="transmembrane region" description="Helical" evidence="5">
    <location>
        <begin position="272"/>
        <end position="301"/>
    </location>
</feature>
<evidence type="ECO:0000256" key="4">
    <source>
        <dbReference type="ARBA" id="ARBA00023136"/>
    </source>
</evidence>
<accession>A0ABY1IGI2</accession>
<keyword evidence="4 5" id="KW-0472">Membrane</keyword>
<sequence>MNNRSDDDPIEQPDPDRPEDAPRTPSEGTGEPEGSKGPRKSGGSAGSADEPSKEDRVRSGMFFEGDAAFLRHLGDALKAHDPGPSDDDGDGGSRGGSGGSGGSDDNGGRDGGRAHRPTSGAAPSRRPGPLSLTIGILAGAAALIGFLSRSWTEVLWFNQLGYQRIFWTHWASAGALFVVGFVIMFLATGGAMTAAYRAREIEVPTDEATRNLEAYRTLIEPFRRRLAWLIPAVLALAGAAWELAPKWQQFLLAFNAEPFGVTDPQFGMDISFYVFILPVLTAVVGFLIRVVIFAGLASVAVHYLYGGIAVARAQHVTRAARIHLTGFMAALSLLLGARYWLTRYTSLYSSNSRFDGAAYTDVNAVLPAQAILAAIAVVIAVLFIASIRSSSWRLPIIGVVVMVASALVIGTGYPVVIQRFVVEPNAQREESEYIGRNINATLAAYGLGDASLSAYDAKTTAEPGQLLEDAESTASIRLLDPGQISPTFRQVQQNKQYYSFQPRLNVDRYQINGSSRDTVIAVRELNLNGIGQDQRTWINDHTVYTHGYGVVTAYGNTVASDGSPAFWEGGIPSQGDLGSYEPRIYFGQSSPEYSIVGGDDGGSPRELDYPDDTAPNGQVNSTFAGDGGPSVSNYWNRLLYAVKFQEMNLLFSKEVREGSQILYDRNPAERVAKVAPWLTLDGNPYPAVVDDDDDPSTPKRVLWILDGYTTTNNYPYSQHDSLTAATGSSDLVRAPEESNYVRNSVKAVVDAYDGSVRLFEWDQDDPILKAWSKVLPGTVTPMSQMSADLMAHMRYPEDLFKVQRSIMSKYHVQDPASFYSGGDFWQVPDDPTRDADPNRQGESPQDPYYLSLKMPDQDAASFSLSSVFIFPGRTVLTAFMAVDSETSSGQPGVRNPNYGKIRVLELPRSSNIPGPGQVQGNFNSYNEASTVLNLLSQQGSQVIKGNLLTLPVGGGLLYVQPVYVQSSSGTQYPLLRKVLVSFGDKVGFADSLSGALDQVFGGDSGATTGQEKVDGDTAAANDTSTAPIDSGGADAGAPAADPSAAATPAPTAAPSSPATTAPAPPAPSASAAGSTGDPATDLQTALADAQTAMTDADKALKAGDWTAYGDAQKRLDSAISRAVDAQGKLNGK</sequence>
<feature type="transmembrane region" description="Helical" evidence="5">
    <location>
        <begin position="396"/>
        <end position="416"/>
    </location>
</feature>
<evidence type="ECO:0000256" key="6">
    <source>
        <dbReference type="SAM" id="MobiDB-lite"/>
    </source>
</evidence>
<keyword evidence="8" id="KW-1185">Reference proteome</keyword>
<dbReference type="PANTHER" id="PTHR39344:SF1">
    <property type="entry name" value="UPF0182 PROTEIN SLL1060"/>
    <property type="match status" value="1"/>
</dbReference>
<name>A0ABY1IGI2_9ACTO</name>
<evidence type="ECO:0000313" key="7">
    <source>
        <dbReference type="EMBL" id="SHJ14065.1"/>
    </source>
</evidence>
<proteinExistence type="inferred from homology"/>
<dbReference type="EMBL" id="FQYL01000012">
    <property type="protein sequence ID" value="SHJ14065.1"/>
    <property type="molecule type" value="Genomic_DNA"/>
</dbReference>
<dbReference type="InterPro" id="IPR005372">
    <property type="entry name" value="UPF0182"/>
</dbReference>
<evidence type="ECO:0000256" key="5">
    <source>
        <dbReference type="HAMAP-Rule" id="MF_01600"/>
    </source>
</evidence>
<organism evidence="7 8">
    <name type="scientific">Actinomyces denticolens</name>
    <dbReference type="NCBI Taxonomy" id="52767"/>
    <lineage>
        <taxon>Bacteria</taxon>
        <taxon>Bacillati</taxon>
        <taxon>Actinomycetota</taxon>
        <taxon>Actinomycetes</taxon>
        <taxon>Actinomycetales</taxon>
        <taxon>Actinomycetaceae</taxon>
        <taxon>Actinomyces</taxon>
    </lineage>
</organism>
<dbReference type="HAMAP" id="MF_01600">
    <property type="entry name" value="UPF0182"/>
    <property type="match status" value="1"/>
</dbReference>
<comment type="similarity">
    <text evidence="5">Belongs to the UPF0182 family.</text>
</comment>
<feature type="compositionally biased region" description="Gly residues" evidence="6">
    <location>
        <begin position="92"/>
        <end position="105"/>
    </location>
</feature>
<evidence type="ECO:0000256" key="3">
    <source>
        <dbReference type="ARBA" id="ARBA00022989"/>
    </source>
</evidence>
<keyword evidence="3 5" id="KW-1133">Transmembrane helix</keyword>
<feature type="transmembrane region" description="Helical" evidence="5">
    <location>
        <begin position="322"/>
        <end position="341"/>
    </location>
</feature>
<feature type="transmembrane region" description="Helical" evidence="5">
    <location>
        <begin position="226"/>
        <end position="244"/>
    </location>
</feature>
<dbReference type="PANTHER" id="PTHR39344">
    <property type="entry name" value="UPF0182 PROTEIN SLL1060"/>
    <property type="match status" value="1"/>
</dbReference>
<feature type="region of interest" description="Disordered" evidence="6">
    <location>
        <begin position="76"/>
        <end position="127"/>
    </location>
</feature>
<feature type="region of interest" description="Disordered" evidence="6">
    <location>
        <begin position="1"/>
        <end position="61"/>
    </location>
</feature>
<keyword evidence="1 5" id="KW-1003">Cell membrane</keyword>
<feature type="region of interest" description="Disordered" evidence="6">
    <location>
        <begin position="821"/>
        <end position="847"/>
    </location>
</feature>
<feature type="region of interest" description="Disordered" evidence="6">
    <location>
        <begin position="1006"/>
        <end position="1082"/>
    </location>
</feature>
<evidence type="ECO:0000256" key="2">
    <source>
        <dbReference type="ARBA" id="ARBA00022692"/>
    </source>
</evidence>
<dbReference type="Pfam" id="PF03699">
    <property type="entry name" value="UPF0182"/>
    <property type="match status" value="1"/>
</dbReference>